<dbReference type="InterPro" id="IPR000515">
    <property type="entry name" value="MetI-like"/>
</dbReference>
<dbReference type="CDD" id="cd06261">
    <property type="entry name" value="TM_PBP2"/>
    <property type="match status" value="1"/>
</dbReference>
<dbReference type="Pfam" id="PF00528">
    <property type="entry name" value="BPD_transp_1"/>
    <property type="match status" value="1"/>
</dbReference>
<keyword evidence="3" id="KW-1003">Cell membrane</keyword>
<keyword evidence="10" id="KW-1185">Reference proteome</keyword>
<evidence type="ECO:0000256" key="5">
    <source>
        <dbReference type="ARBA" id="ARBA00022989"/>
    </source>
</evidence>
<feature type="domain" description="ABC transmembrane type-1" evidence="8">
    <location>
        <begin position="82"/>
        <end position="277"/>
    </location>
</feature>
<organism evidence="9 10">
    <name type="scientific">Herpetosiphon geysericola</name>
    <dbReference type="NCBI Taxonomy" id="70996"/>
    <lineage>
        <taxon>Bacteria</taxon>
        <taxon>Bacillati</taxon>
        <taxon>Chloroflexota</taxon>
        <taxon>Chloroflexia</taxon>
        <taxon>Herpetosiphonales</taxon>
        <taxon>Herpetosiphonaceae</taxon>
        <taxon>Herpetosiphon</taxon>
    </lineage>
</organism>
<dbReference type="PANTHER" id="PTHR43744:SF8">
    <property type="entry name" value="SN-GLYCEROL-3-PHOSPHATE TRANSPORT SYSTEM PERMEASE PROTEIN UGPE"/>
    <property type="match status" value="1"/>
</dbReference>
<reference evidence="9 10" key="1">
    <citation type="submission" date="2015-07" db="EMBL/GenBank/DDBJ databases">
        <title>Whole genome sequence of Herpetosiphon geysericola DSM 7119.</title>
        <authorList>
            <person name="Hemp J."/>
            <person name="Ward L.M."/>
            <person name="Pace L.A."/>
            <person name="Fischer W.W."/>
        </authorList>
    </citation>
    <scope>NUCLEOTIDE SEQUENCE [LARGE SCALE GENOMIC DNA]</scope>
    <source>
        <strain evidence="9 10">DSM 7119</strain>
    </source>
</reference>
<keyword evidence="2 7" id="KW-0813">Transport</keyword>
<evidence type="ECO:0000256" key="1">
    <source>
        <dbReference type="ARBA" id="ARBA00004651"/>
    </source>
</evidence>
<gene>
    <name evidence="9" type="ORF">SE18_20320</name>
</gene>
<evidence type="ECO:0000256" key="7">
    <source>
        <dbReference type="RuleBase" id="RU363032"/>
    </source>
</evidence>
<evidence type="ECO:0000256" key="3">
    <source>
        <dbReference type="ARBA" id="ARBA00022475"/>
    </source>
</evidence>
<dbReference type="Proteomes" id="UP000050277">
    <property type="component" value="Unassembled WGS sequence"/>
</dbReference>
<protein>
    <submittedName>
        <fullName evidence="9">ABC transporter permease</fullName>
    </submittedName>
</protein>
<sequence length="292" mass="32691">MAKTKLANDGMPKSLVSRFQRIMIYIVLVIGAFFSLFPFYYMFVQASQPSSEVLRFPPHLWFGSSAWANIQGLFANGFGRSLFNSAFIAVVYASLSVFIASLAGYAFAKFRFRGRSVLFGMFLLVLMIPYHVTAVPLFQLMAKITFFGNPTWISSYQAVILPALANPFGIFLMRQSMQALPDDLLDAARMDGASEWRVFTKVALPTMRPTLAALAIYSFMFQWNSFFWPLIIMRDKAMETLPVRINALVGLSIIDYGQLMMGTALTTLPIMMIFIAFQRQFISGALAGAVKG</sequence>
<dbReference type="PROSITE" id="PS50928">
    <property type="entry name" value="ABC_TM1"/>
    <property type="match status" value="1"/>
</dbReference>
<dbReference type="InterPro" id="IPR035906">
    <property type="entry name" value="MetI-like_sf"/>
</dbReference>
<evidence type="ECO:0000256" key="6">
    <source>
        <dbReference type="ARBA" id="ARBA00023136"/>
    </source>
</evidence>
<dbReference type="OrthoDB" id="9771544at2"/>
<dbReference type="Gene3D" id="1.10.3720.10">
    <property type="entry name" value="MetI-like"/>
    <property type="match status" value="1"/>
</dbReference>
<feature type="transmembrane region" description="Helical" evidence="7">
    <location>
        <begin position="153"/>
        <end position="173"/>
    </location>
</feature>
<name>A0A0N8GPV4_9CHLR</name>
<dbReference type="STRING" id="70996.SE18_20320"/>
<comment type="subcellular location">
    <subcellularLocation>
        <location evidence="1 7">Cell membrane</location>
        <topology evidence="1 7">Multi-pass membrane protein</topology>
    </subcellularLocation>
</comment>
<evidence type="ECO:0000256" key="2">
    <source>
        <dbReference type="ARBA" id="ARBA00022448"/>
    </source>
</evidence>
<keyword evidence="6 7" id="KW-0472">Membrane</keyword>
<feature type="transmembrane region" description="Helical" evidence="7">
    <location>
        <begin position="82"/>
        <end position="105"/>
    </location>
</feature>
<feature type="transmembrane region" description="Helical" evidence="7">
    <location>
        <begin position="117"/>
        <end position="141"/>
    </location>
</feature>
<keyword evidence="4 7" id="KW-0812">Transmembrane</keyword>
<dbReference type="GO" id="GO:0055085">
    <property type="term" value="P:transmembrane transport"/>
    <property type="evidence" value="ECO:0007669"/>
    <property type="project" value="InterPro"/>
</dbReference>
<dbReference type="GO" id="GO:0005886">
    <property type="term" value="C:plasma membrane"/>
    <property type="evidence" value="ECO:0007669"/>
    <property type="project" value="UniProtKB-SubCell"/>
</dbReference>
<dbReference type="AlphaFoldDB" id="A0A0N8GPV4"/>
<evidence type="ECO:0000313" key="9">
    <source>
        <dbReference type="EMBL" id="KPL81946.1"/>
    </source>
</evidence>
<evidence type="ECO:0000313" key="10">
    <source>
        <dbReference type="Proteomes" id="UP000050277"/>
    </source>
</evidence>
<keyword evidence="5 7" id="KW-1133">Transmembrane helix</keyword>
<evidence type="ECO:0000256" key="4">
    <source>
        <dbReference type="ARBA" id="ARBA00022692"/>
    </source>
</evidence>
<dbReference type="RefSeq" id="WP_054536296.1">
    <property type="nucleotide sequence ID" value="NZ_LGKP01000032.1"/>
</dbReference>
<dbReference type="EMBL" id="LGKP01000032">
    <property type="protein sequence ID" value="KPL81946.1"/>
    <property type="molecule type" value="Genomic_DNA"/>
</dbReference>
<feature type="transmembrane region" description="Helical" evidence="7">
    <location>
        <begin position="211"/>
        <end position="233"/>
    </location>
</feature>
<proteinExistence type="inferred from homology"/>
<dbReference type="SUPFAM" id="SSF161098">
    <property type="entry name" value="MetI-like"/>
    <property type="match status" value="1"/>
</dbReference>
<dbReference type="PANTHER" id="PTHR43744">
    <property type="entry name" value="ABC TRANSPORTER PERMEASE PROTEIN MG189-RELATED-RELATED"/>
    <property type="match status" value="1"/>
</dbReference>
<evidence type="ECO:0000259" key="8">
    <source>
        <dbReference type="PROSITE" id="PS50928"/>
    </source>
</evidence>
<feature type="transmembrane region" description="Helical" evidence="7">
    <location>
        <begin position="21"/>
        <end position="43"/>
    </location>
</feature>
<feature type="transmembrane region" description="Helical" evidence="7">
    <location>
        <begin position="253"/>
        <end position="277"/>
    </location>
</feature>
<accession>A0A0N8GPV4</accession>
<comment type="similarity">
    <text evidence="7">Belongs to the binding-protein-dependent transport system permease family.</text>
</comment>
<comment type="caution">
    <text evidence="9">The sequence shown here is derived from an EMBL/GenBank/DDBJ whole genome shotgun (WGS) entry which is preliminary data.</text>
</comment>